<dbReference type="InterPro" id="IPR029063">
    <property type="entry name" value="SAM-dependent_MTases_sf"/>
</dbReference>
<dbReference type="HOGENOM" id="CLU_1444955_0_0_9"/>
<protein>
    <submittedName>
        <fullName evidence="1">Uncharacterized protein</fullName>
    </submittedName>
</protein>
<keyword evidence="2" id="KW-1185">Reference proteome</keyword>
<reference evidence="1" key="1">
    <citation type="submission" date="2010-12" db="EMBL/GenBank/DDBJ databases">
        <title>Complete sequence of Bacillus cellulosilyticus DSM 2522.</title>
        <authorList>
            <consortium name="US DOE Joint Genome Institute"/>
            <person name="Lucas S."/>
            <person name="Copeland A."/>
            <person name="Lapidus A."/>
            <person name="Cheng J.-F."/>
            <person name="Bruce D."/>
            <person name="Goodwin L."/>
            <person name="Pitluck S."/>
            <person name="Chertkov O."/>
            <person name="Detter J.C."/>
            <person name="Han C."/>
            <person name="Tapia R."/>
            <person name="Land M."/>
            <person name="Hauser L."/>
            <person name="Jeffries C."/>
            <person name="Kyrpides N."/>
            <person name="Ivanova N."/>
            <person name="Mikhailova N."/>
            <person name="Brumm P."/>
            <person name="Mead D."/>
            <person name="Woyke T."/>
        </authorList>
    </citation>
    <scope>NUCLEOTIDE SEQUENCE [LARGE SCALE GENOMIC DNA]</scope>
    <source>
        <strain evidence="1">DSM 2522</strain>
    </source>
</reference>
<dbReference type="EMBL" id="CP002394">
    <property type="protein sequence ID" value="ADU28999.1"/>
    <property type="molecule type" value="Genomic_DNA"/>
</dbReference>
<sequence>MTLNNVTINSTDTKTENIAQNISLVHFKDLCTNINFTKRNVIVSFRFMSVEVANYMLNNMTKDSILIVIEQNRHEAELLASSVHDHRLKIHHDSPECIDFIIQRYNEKVDYVISSLVFSNISPLIAENIVMKTREALKETGVFLPYESFEHVQGQELKQLLEKHFSLTDESYLMKSTPPLRLYKAMK</sequence>
<evidence type="ECO:0000313" key="1">
    <source>
        <dbReference type="EMBL" id="ADU28999.1"/>
    </source>
</evidence>
<dbReference type="Proteomes" id="UP000001401">
    <property type="component" value="Chromosome"/>
</dbReference>
<evidence type="ECO:0000313" key="2">
    <source>
        <dbReference type="Proteomes" id="UP000001401"/>
    </source>
</evidence>
<name>E6TZZ5_EVAC2</name>
<dbReference type="KEGG" id="bco:Bcell_0717"/>
<dbReference type="STRING" id="649639.Bcell_0717"/>
<organism evidence="1 2">
    <name type="scientific">Evansella cellulosilytica (strain ATCC 21833 / DSM 2522 / FERM P-1141 / JCM 9156 / N-4)</name>
    <name type="common">Bacillus cellulosilyticus</name>
    <dbReference type="NCBI Taxonomy" id="649639"/>
    <lineage>
        <taxon>Bacteria</taxon>
        <taxon>Bacillati</taxon>
        <taxon>Bacillota</taxon>
        <taxon>Bacilli</taxon>
        <taxon>Bacillales</taxon>
        <taxon>Bacillaceae</taxon>
        <taxon>Evansella</taxon>
    </lineage>
</organism>
<dbReference type="eggNOG" id="COG3963">
    <property type="taxonomic scope" value="Bacteria"/>
</dbReference>
<dbReference type="SUPFAM" id="SSF53335">
    <property type="entry name" value="S-adenosyl-L-methionine-dependent methyltransferases"/>
    <property type="match status" value="1"/>
</dbReference>
<dbReference type="AlphaFoldDB" id="E6TZZ5"/>
<proteinExistence type="predicted"/>
<accession>E6TZZ5</accession>
<gene>
    <name evidence="1" type="ordered locus">Bcell_0717</name>
</gene>
<dbReference type="RefSeq" id="WP_013487340.1">
    <property type="nucleotide sequence ID" value="NC_014829.1"/>
</dbReference>
<dbReference type="OrthoDB" id="9805585at2"/>